<reference evidence="3 4" key="1">
    <citation type="submission" date="2019-11" db="EMBL/GenBank/DDBJ databases">
        <authorList>
            <person name="Zheng R.K."/>
            <person name="Sun C.M."/>
        </authorList>
    </citation>
    <scope>NUCLEOTIDE SEQUENCE [LARGE SCALE GENOMIC DNA]</scope>
    <source>
        <strain evidence="3 4">WC007</strain>
    </source>
</reference>
<dbReference type="Gene3D" id="3.40.50.1820">
    <property type="entry name" value="alpha/beta hydrolase"/>
    <property type="match status" value="1"/>
</dbReference>
<feature type="signal peptide" evidence="1">
    <location>
        <begin position="1"/>
        <end position="22"/>
    </location>
</feature>
<gene>
    <name evidence="3" type="ORF">GM418_17835</name>
</gene>
<dbReference type="PRINTS" id="PR00111">
    <property type="entry name" value="ABHYDROLASE"/>
</dbReference>
<dbReference type="Pfam" id="PF00561">
    <property type="entry name" value="Abhydrolase_1"/>
    <property type="match status" value="1"/>
</dbReference>
<keyword evidence="4" id="KW-1185">Reference proteome</keyword>
<evidence type="ECO:0000259" key="2">
    <source>
        <dbReference type="Pfam" id="PF00561"/>
    </source>
</evidence>
<dbReference type="EMBL" id="CP046401">
    <property type="protein sequence ID" value="QGY45465.1"/>
    <property type="molecule type" value="Genomic_DNA"/>
</dbReference>
<dbReference type="AlphaFoldDB" id="A0A6I6JR29"/>
<feature type="domain" description="AB hydrolase-1" evidence="2">
    <location>
        <begin position="53"/>
        <end position="175"/>
    </location>
</feature>
<dbReference type="GO" id="GO:0046503">
    <property type="term" value="P:glycerolipid catabolic process"/>
    <property type="evidence" value="ECO:0007669"/>
    <property type="project" value="TreeGrafter"/>
</dbReference>
<dbReference type="InterPro" id="IPR000073">
    <property type="entry name" value="AB_hydrolase_1"/>
</dbReference>
<dbReference type="InterPro" id="IPR050471">
    <property type="entry name" value="AB_hydrolase"/>
</dbReference>
<keyword evidence="3" id="KW-0378">Hydrolase</keyword>
<evidence type="ECO:0000313" key="4">
    <source>
        <dbReference type="Proteomes" id="UP000428260"/>
    </source>
</evidence>
<organism evidence="3 4">
    <name type="scientific">Maribellus comscasis</name>
    <dbReference type="NCBI Taxonomy" id="2681766"/>
    <lineage>
        <taxon>Bacteria</taxon>
        <taxon>Pseudomonadati</taxon>
        <taxon>Bacteroidota</taxon>
        <taxon>Bacteroidia</taxon>
        <taxon>Marinilabiliales</taxon>
        <taxon>Prolixibacteraceae</taxon>
        <taxon>Maribellus</taxon>
    </lineage>
</organism>
<dbReference type="Proteomes" id="UP000428260">
    <property type="component" value="Chromosome"/>
</dbReference>
<dbReference type="PANTHER" id="PTHR43433:SF5">
    <property type="entry name" value="AB HYDROLASE-1 DOMAIN-CONTAINING PROTEIN"/>
    <property type="match status" value="1"/>
</dbReference>
<dbReference type="KEGG" id="mcos:GM418_17835"/>
<evidence type="ECO:0000256" key="1">
    <source>
        <dbReference type="SAM" id="SignalP"/>
    </source>
</evidence>
<accession>A0A6I6JR29</accession>
<name>A0A6I6JR29_9BACT</name>
<evidence type="ECO:0000313" key="3">
    <source>
        <dbReference type="EMBL" id="QGY45465.1"/>
    </source>
</evidence>
<keyword evidence="1" id="KW-0732">Signal</keyword>
<feature type="chain" id="PRO_5026212055" evidence="1">
    <location>
        <begin position="23"/>
        <end position="281"/>
    </location>
</feature>
<dbReference type="SUPFAM" id="SSF53474">
    <property type="entry name" value="alpha/beta-Hydrolases"/>
    <property type="match status" value="1"/>
</dbReference>
<dbReference type="PANTHER" id="PTHR43433">
    <property type="entry name" value="HYDROLASE, ALPHA/BETA FOLD FAMILY PROTEIN"/>
    <property type="match status" value="1"/>
</dbReference>
<sequence length="281" mass="31632">MNPILKKIFIFVSVLLPLQLFAQIPYGNNSETGKYVQTKDAKIYYEIYGSGKPLLLIHGSVYGYINEFENIFPLLTKNHKVIAVALRGHGKSEIGDRNYSYDLFAQDMIAVLNAENIDRIDIMGFSSGAITAVELAADYPERVMKVVSIAGALGTKDKTPKRKQQQKEMTADEFVAANKNFVDSRKKLMPQPDRFTDFYEKLMKVNDDPVWISEKAASEIKSPVLVVGGDRDGYFPVKEFLRMYSIIPNSKLLILPDNGHVGASQNKAMYIDFALPFLEEN</sequence>
<dbReference type="RefSeq" id="WP_158868608.1">
    <property type="nucleotide sequence ID" value="NZ_CP046401.1"/>
</dbReference>
<dbReference type="InterPro" id="IPR029058">
    <property type="entry name" value="AB_hydrolase_fold"/>
</dbReference>
<proteinExistence type="predicted"/>
<protein>
    <submittedName>
        <fullName evidence="3">Alpha/beta fold hydrolase</fullName>
    </submittedName>
</protein>
<dbReference type="GO" id="GO:0004806">
    <property type="term" value="F:triacylglycerol lipase activity"/>
    <property type="evidence" value="ECO:0007669"/>
    <property type="project" value="TreeGrafter"/>
</dbReference>